<organism evidence="3 4">
    <name type="scientific">Candidatus Shapirobacteria bacterium CG11_big_fil_rev_8_21_14_0_20_40_12</name>
    <dbReference type="NCBI Taxonomy" id="1974889"/>
    <lineage>
        <taxon>Bacteria</taxon>
        <taxon>Candidatus Shapironibacteriota</taxon>
    </lineage>
</organism>
<accession>A0A2H0KFG9</accession>
<evidence type="ECO:0008006" key="5">
    <source>
        <dbReference type="Google" id="ProtNLM"/>
    </source>
</evidence>
<feature type="chain" id="PRO_5013587579" description="DUF5667 domain-containing protein" evidence="2">
    <location>
        <begin position="20"/>
        <end position="189"/>
    </location>
</feature>
<sequence>MKKVLVLFVLAFVLSVSRLQPVLGLDSTDSANTNRNSEIQKRIEETKEIREQRQEEFQLRLQEIKDTRKQKIVANLGLSYVNINNRWTTHFINVLERLTKILDKVGIKAEEQQNSEALNSINNIYRQIDEVKTAVKEQALKTYTIEITGEDKLGEAAKAVHSQLRNDLQVLREQIKEIRESIRAVIQTL</sequence>
<keyword evidence="2" id="KW-0732">Signal</keyword>
<evidence type="ECO:0000256" key="1">
    <source>
        <dbReference type="SAM" id="Coils"/>
    </source>
</evidence>
<dbReference type="AlphaFoldDB" id="A0A2H0KFG9"/>
<protein>
    <recommendedName>
        <fullName evidence="5">DUF5667 domain-containing protein</fullName>
    </recommendedName>
</protein>
<evidence type="ECO:0000313" key="3">
    <source>
        <dbReference type="EMBL" id="PIQ70011.1"/>
    </source>
</evidence>
<gene>
    <name evidence="3" type="ORF">COV89_02745</name>
</gene>
<keyword evidence="1" id="KW-0175">Coiled coil</keyword>
<feature type="coiled-coil region" evidence="1">
    <location>
        <begin position="161"/>
        <end position="188"/>
    </location>
</feature>
<evidence type="ECO:0000256" key="2">
    <source>
        <dbReference type="SAM" id="SignalP"/>
    </source>
</evidence>
<dbReference type="Proteomes" id="UP000231371">
    <property type="component" value="Unassembled WGS sequence"/>
</dbReference>
<proteinExistence type="predicted"/>
<evidence type="ECO:0000313" key="4">
    <source>
        <dbReference type="Proteomes" id="UP000231371"/>
    </source>
</evidence>
<reference evidence="3 4" key="1">
    <citation type="submission" date="2017-09" db="EMBL/GenBank/DDBJ databases">
        <title>Depth-based differentiation of microbial function through sediment-hosted aquifers and enrichment of novel symbionts in the deep terrestrial subsurface.</title>
        <authorList>
            <person name="Probst A.J."/>
            <person name="Ladd B."/>
            <person name="Jarett J.K."/>
            <person name="Geller-Mcgrath D.E."/>
            <person name="Sieber C.M."/>
            <person name="Emerson J.B."/>
            <person name="Anantharaman K."/>
            <person name="Thomas B.C."/>
            <person name="Malmstrom R."/>
            <person name="Stieglmeier M."/>
            <person name="Klingl A."/>
            <person name="Woyke T."/>
            <person name="Ryan C.M."/>
            <person name="Banfield J.F."/>
        </authorList>
    </citation>
    <scope>NUCLEOTIDE SEQUENCE [LARGE SCALE GENOMIC DNA]</scope>
    <source>
        <strain evidence="3">CG11_big_fil_rev_8_21_14_0_20_40_12</strain>
    </source>
</reference>
<feature type="signal peptide" evidence="2">
    <location>
        <begin position="1"/>
        <end position="19"/>
    </location>
</feature>
<dbReference type="EMBL" id="PCVI01000045">
    <property type="protein sequence ID" value="PIQ70011.1"/>
    <property type="molecule type" value="Genomic_DNA"/>
</dbReference>
<comment type="caution">
    <text evidence="3">The sequence shown here is derived from an EMBL/GenBank/DDBJ whole genome shotgun (WGS) entry which is preliminary data.</text>
</comment>
<name>A0A2H0KFG9_9BACT</name>